<accession>A0AAD7T3C8</accession>
<proteinExistence type="inferred from homology"/>
<evidence type="ECO:0000313" key="6">
    <source>
        <dbReference type="EMBL" id="KAJ8413455.1"/>
    </source>
</evidence>
<feature type="region of interest" description="Disordered" evidence="5">
    <location>
        <begin position="117"/>
        <end position="140"/>
    </location>
</feature>
<keyword evidence="4" id="KW-0808">Transferase</keyword>
<dbReference type="PANTHER" id="PTHR11786:SF3">
    <property type="entry name" value="ARYLAMINE N-ACETYLTRANSFERASE"/>
    <property type="match status" value="1"/>
</dbReference>
<reference evidence="6" key="1">
    <citation type="journal article" date="2023" name="Science">
        <title>Genome structures resolve the early diversification of teleost fishes.</title>
        <authorList>
            <person name="Parey E."/>
            <person name="Louis A."/>
            <person name="Montfort J."/>
            <person name="Bouchez O."/>
            <person name="Roques C."/>
            <person name="Iampietro C."/>
            <person name="Lluch J."/>
            <person name="Castinel A."/>
            <person name="Donnadieu C."/>
            <person name="Desvignes T."/>
            <person name="Floi Bucao C."/>
            <person name="Jouanno E."/>
            <person name="Wen M."/>
            <person name="Mejri S."/>
            <person name="Dirks R."/>
            <person name="Jansen H."/>
            <person name="Henkel C."/>
            <person name="Chen W.J."/>
            <person name="Zahm M."/>
            <person name="Cabau C."/>
            <person name="Klopp C."/>
            <person name="Thompson A.W."/>
            <person name="Robinson-Rechavi M."/>
            <person name="Braasch I."/>
            <person name="Lecointre G."/>
            <person name="Bobe J."/>
            <person name="Postlethwait J.H."/>
            <person name="Berthelot C."/>
            <person name="Roest Crollius H."/>
            <person name="Guiguen Y."/>
        </authorList>
    </citation>
    <scope>NUCLEOTIDE SEQUENCE</scope>
    <source>
        <strain evidence="6">NC1722</strain>
    </source>
</reference>
<comment type="caution">
    <text evidence="6">The sequence shown here is derived from an EMBL/GenBank/DDBJ whole genome shotgun (WGS) entry which is preliminary data.</text>
</comment>
<evidence type="ECO:0000256" key="5">
    <source>
        <dbReference type="SAM" id="MobiDB-lite"/>
    </source>
</evidence>
<evidence type="ECO:0000256" key="4">
    <source>
        <dbReference type="RuleBase" id="RU003452"/>
    </source>
</evidence>
<dbReference type="EC" id="2.3.1.5" evidence="2"/>
<dbReference type="InterPro" id="IPR038765">
    <property type="entry name" value="Papain-like_cys_pep_sf"/>
</dbReference>
<dbReference type="Gene3D" id="3.30.2140.20">
    <property type="match status" value="1"/>
</dbReference>
<evidence type="ECO:0000256" key="3">
    <source>
        <dbReference type="ARBA" id="ARBA00023315"/>
    </source>
</evidence>
<comment type="similarity">
    <text evidence="1 4">Belongs to the arylamine N-acetyltransferase family.</text>
</comment>
<organism evidence="6 7">
    <name type="scientific">Aldrovandia affinis</name>
    <dbReference type="NCBI Taxonomy" id="143900"/>
    <lineage>
        <taxon>Eukaryota</taxon>
        <taxon>Metazoa</taxon>
        <taxon>Chordata</taxon>
        <taxon>Craniata</taxon>
        <taxon>Vertebrata</taxon>
        <taxon>Euteleostomi</taxon>
        <taxon>Actinopterygii</taxon>
        <taxon>Neopterygii</taxon>
        <taxon>Teleostei</taxon>
        <taxon>Notacanthiformes</taxon>
        <taxon>Halosauridae</taxon>
        <taxon>Aldrovandia</taxon>
    </lineage>
</organism>
<dbReference type="PRINTS" id="PR01543">
    <property type="entry name" value="ANATRNSFRASE"/>
</dbReference>
<dbReference type="GO" id="GO:0004060">
    <property type="term" value="F:arylamine N-acetyltransferase activity"/>
    <property type="evidence" value="ECO:0007669"/>
    <property type="project" value="UniProtKB-EC"/>
</dbReference>
<keyword evidence="7" id="KW-1185">Reference proteome</keyword>
<dbReference type="Pfam" id="PF00797">
    <property type="entry name" value="Acetyltransf_2"/>
    <property type="match status" value="1"/>
</dbReference>
<dbReference type="EMBL" id="JAINUG010000016">
    <property type="protein sequence ID" value="KAJ8413455.1"/>
    <property type="molecule type" value="Genomic_DNA"/>
</dbReference>
<evidence type="ECO:0000313" key="7">
    <source>
        <dbReference type="Proteomes" id="UP001221898"/>
    </source>
</evidence>
<dbReference type="InterPro" id="IPR053710">
    <property type="entry name" value="Arylamine_NAT_domain_sf"/>
</dbReference>
<protein>
    <recommendedName>
        <fullName evidence="2">arylamine N-acetyltransferase</fullName>
        <ecNumber evidence="2">2.3.1.5</ecNumber>
    </recommendedName>
</protein>
<dbReference type="SUPFAM" id="SSF54001">
    <property type="entry name" value="Cysteine proteinases"/>
    <property type="match status" value="1"/>
</dbReference>
<name>A0AAD7T3C8_9TELE</name>
<dbReference type="InterPro" id="IPR001447">
    <property type="entry name" value="Arylamine_N-AcTrfase"/>
</dbReference>
<evidence type="ECO:0000256" key="2">
    <source>
        <dbReference type="ARBA" id="ARBA00012701"/>
    </source>
</evidence>
<evidence type="ECO:0000256" key="1">
    <source>
        <dbReference type="ARBA" id="ARBA00006547"/>
    </source>
</evidence>
<keyword evidence="3 4" id="KW-0012">Acyltransferase</keyword>
<sequence>MTLELPQIYDKIVHQRRGGLCYENNGLFSWLLAELGFEVTLLSAQVRRRDTGIYGPPFDHLVILVVVEGRRWLCDVGYAAGFEVPLSLETDEPQTQDHGVFRIRRDGETLVLETVEQEEVVQKPPTNDSGDDEQPRRESKLSSWLTLHKFTLQPRRLHDFEAMCHYHQSSPSSIFYCKSVCSQLLPGGRVTYIGRKLIATSFPTEEGGPMKKSTWELTDEDIPGVLRERFGIVVTSDLRPKDEDIIPPPAIF</sequence>
<dbReference type="AlphaFoldDB" id="A0AAD7T3C8"/>
<gene>
    <name evidence="6" type="ORF">AAFF_G00094510</name>
</gene>
<dbReference type="PANTHER" id="PTHR11786">
    <property type="entry name" value="N-HYDROXYARYLAMINE O-ACETYLTRANSFERASE"/>
    <property type="match status" value="1"/>
</dbReference>
<dbReference type="Proteomes" id="UP001221898">
    <property type="component" value="Unassembled WGS sequence"/>
</dbReference>